<dbReference type="EMBL" id="GAHY01002346">
    <property type="protein sequence ID" value="JAA75164.1"/>
    <property type="molecule type" value="mRNA"/>
</dbReference>
<dbReference type="FunCoup" id="R4G2S4">
    <property type="interactions" value="7"/>
</dbReference>
<dbReference type="InParanoid" id="R4G2S4"/>
<dbReference type="Gene3D" id="3.15.10.30">
    <property type="entry name" value="Haemolymph juvenile hormone binding protein"/>
    <property type="match status" value="1"/>
</dbReference>
<reference evidence="2" key="1">
    <citation type="submission" date="2013-04" db="EMBL/GenBank/DDBJ databases">
        <title>An insight into the transcriptome of the digestive tract of the blood sucking bug, Rhodnius prolixus.</title>
        <authorList>
            <person name="Ribeiro J.M.C."/>
            <person name="Genta F.A."/>
            <person name="Sorgine M.H.F."/>
            <person name="Paiva-Silva G.O."/>
            <person name="Majerowicz D."/>
            <person name="Medeiros M."/>
            <person name="Koerich L."/>
            <person name="Terra W.R."/>
            <person name="Ferreira C."/>
            <person name="Pimentel A.C."/>
            <person name="Bisch P.M."/>
            <person name="Diniz M.M.P."/>
            <person name="Nascimento R."/>
            <person name="Salmon D."/>
            <person name="Silber A.M."/>
            <person name="Alves M."/>
            <person name="Oliveira M.F."/>
            <person name="Gondim K.C."/>
            <person name="Silva Neto M.A.C."/>
            <person name="Atella G.C."/>
            <person name="Araujo H."/>
            <person name="Dias F.S."/>
            <person name="Polycarpo C.R."/>
            <person name="Fampa P."/>
            <person name="Melo A.C."/>
            <person name="Tanaka A.S."/>
            <person name="Balczun C."/>
            <person name="Oliveira J.H.M."/>
            <person name="Goncalves R."/>
            <person name="Lazoski C."/>
            <person name="Pereira M.A."/>
            <person name="Rivera-Pomar R."/>
            <person name="Diambra L."/>
            <person name="Schaub G.A."/>
            <person name="Garcia E.S."/>
            <person name="Azambuja P."/>
            <person name="Braz G.R.C."/>
            <person name="Oliveira P.L."/>
        </authorList>
    </citation>
    <scope>NUCLEOTIDE SEQUENCE</scope>
</reference>
<feature type="signal peptide" evidence="1">
    <location>
        <begin position="1"/>
        <end position="20"/>
    </location>
</feature>
<feature type="chain" id="PRO_5014108758" evidence="1">
    <location>
        <begin position="21"/>
        <end position="243"/>
    </location>
</feature>
<dbReference type="OMA" id="MILPNIY"/>
<reference evidence="4" key="2">
    <citation type="submission" date="2015-04" db="EMBL/GenBank/DDBJ databases">
        <authorList>
            <person name="Wilson R.K."/>
            <person name="Warren W."/>
            <person name="Dotson E."/>
            <person name="Oliveira P.L."/>
        </authorList>
    </citation>
    <scope>NUCLEOTIDE SEQUENCE</scope>
</reference>
<evidence type="ECO:0000313" key="3">
    <source>
        <dbReference type="EnsemblMetazoa" id="RPRC015086-PA"/>
    </source>
</evidence>
<dbReference type="Proteomes" id="UP000015103">
    <property type="component" value="Unassembled WGS sequence"/>
</dbReference>
<protein>
    <submittedName>
        <fullName evidence="2 3">Putative odorant binding protein</fullName>
    </submittedName>
</protein>
<name>R4G2S4_RHOPR</name>
<dbReference type="AlphaFoldDB" id="R4G2S4"/>
<sequence length="243" mass="28130">MKFFNAVIFLFSISMHGIIAQKFVGKWYEWYVKELKDILKNGLPCLGIPELDPYQVNSSFNWQNPTNKINLNLRGLLSNFSDFYVNNIDIKPDLQSLIELQFTSISFIGTYHLKGEAMKMIPLDSSDRIEIFLGNLILFVEFQLFGSNTTVQISKFSLKYDFGVSKVSIAGLFKKYRLNNIILHFLSDLIPTALSQLKSRVQIMLDRITLDSGNKWLKKMDLKHMIEEIKSMILPNIYSFSFL</sequence>
<dbReference type="HOGENOM" id="CLU_1143798_0_0_1"/>
<dbReference type="GeneID" id="141453374"/>
<dbReference type="Pfam" id="PF06585">
    <property type="entry name" value="JHBP"/>
    <property type="match status" value="1"/>
</dbReference>
<accession>R4G2S4</accession>
<evidence type="ECO:0000256" key="1">
    <source>
        <dbReference type="SAM" id="SignalP"/>
    </source>
</evidence>
<dbReference type="EnsemblMetazoa" id="RPRC015086-RA">
    <property type="protein sequence ID" value="RPRC015086-PA"/>
    <property type="gene ID" value="RPRC015086"/>
</dbReference>
<dbReference type="InterPro" id="IPR010562">
    <property type="entry name" value="Haemolymph_juvenile_hormone-bd"/>
</dbReference>
<organism evidence="2">
    <name type="scientific">Rhodnius prolixus</name>
    <name type="common">Triatomid bug</name>
    <dbReference type="NCBI Taxonomy" id="13249"/>
    <lineage>
        <taxon>Eukaryota</taxon>
        <taxon>Metazoa</taxon>
        <taxon>Ecdysozoa</taxon>
        <taxon>Arthropoda</taxon>
        <taxon>Hexapoda</taxon>
        <taxon>Insecta</taxon>
        <taxon>Pterygota</taxon>
        <taxon>Neoptera</taxon>
        <taxon>Paraneoptera</taxon>
        <taxon>Hemiptera</taxon>
        <taxon>Heteroptera</taxon>
        <taxon>Panheteroptera</taxon>
        <taxon>Cimicomorpha</taxon>
        <taxon>Reduviidae</taxon>
        <taxon>Triatominae</taxon>
        <taxon>Rhodnius</taxon>
    </lineage>
</organism>
<evidence type="ECO:0000313" key="2">
    <source>
        <dbReference type="EMBL" id="JAA75164.1"/>
    </source>
</evidence>
<dbReference type="RefSeq" id="XP_073982625.1">
    <property type="nucleotide sequence ID" value="XM_074126524.1"/>
</dbReference>
<dbReference type="RefSeq" id="XP_073982624.1">
    <property type="nucleotide sequence ID" value="XM_074126523.1"/>
</dbReference>
<dbReference type="PANTHER" id="PTHR11008:SF29">
    <property type="entry name" value="IP17226P"/>
    <property type="match status" value="1"/>
</dbReference>
<dbReference type="RefSeq" id="XP_073982623.1">
    <property type="nucleotide sequence ID" value="XM_074126522.1"/>
</dbReference>
<keyword evidence="4" id="KW-1185">Reference proteome</keyword>
<dbReference type="EMBL" id="ACPB03005600">
    <property type="status" value="NOT_ANNOTATED_CDS"/>
    <property type="molecule type" value="Genomic_DNA"/>
</dbReference>
<dbReference type="InterPro" id="IPR038606">
    <property type="entry name" value="To_sf"/>
</dbReference>
<reference evidence="3" key="3">
    <citation type="submission" date="2015-05" db="UniProtKB">
        <authorList>
            <consortium name="EnsemblMetazoa"/>
        </authorList>
    </citation>
    <scope>IDENTIFICATION</scope>
</reference>
<evidence type="ECO:0000313" key="4">
    <source>
        <dbReference type="Proteomes" id="UP000015103"/>
    </source>
</evidence>
<dbReference type="PANTHER" id="PTHR11008">
    <property type="entry name" value="PROTEIN TAKEOUT-LIKE PROTEIN"/>
    <property type="match status" value="1"/>
</dbReference>
<dbReference type="VEuPathDB" id="VectorBase:RPRC015086"/>
<keyword evidence="1" id="KW-0732">Signal</keyword>
<proteinExistence type="evidence at transcript level"/>
<dbReference type="GO" id="GO:0005615">
    <property type="term" value="C:extracellular space"/>
    <property type="evidence" value="ECO:0007669"/>
    <property type="project" value="TreeGrafter"/>
</dbReference>